<dbReference type="AlphaFoldDB" id="A0ABD0VQ09"/>
<sequence>MGSLPSPCSGEKGRKRRLLEYVNIVSGPLPSPWSGEKGRRVLCPHRGVVKKEELRFSAGERKKGSLPSPWSGEKGKSCGSLPGKGRRVLCPHRGVVKKEELRFSAGGRKMGSLPSPCSGEKGRKRRLCKGFSALLWEQKERH</sequence>
<proteinExistence type="predicted"/>
<protein>
    <submittedName>
        <fullName evidence="2">Uncharacterized protein</fullName>
    </submittedName>
</protein>
<feature type="region of interest" description="Disordered" evidence="1">
    <location>
        <begin position="58"/>
        <end position="84"/>
    </location>
</feature>
<name>A0ABD0VQ09_DENTH</name>
<keyword evidence="3" id="KW-1185">Reference proteome</keyword>
<dbReference type="EMBL" id="JANQDX010000002">
    <property type="protein sequence ID" value="KAL0927249.1"/>
    <property type="molecule type" value="Genomic_DNA"/>
</dbReference>
<gene>
    <name evidence="2" type="ORF">M5K25_001412</name>
</gene>
<comment type="caution">
    <text evidence="2">The sequence shown here is derived from an EMBL/GenBank/DDBJ whole genome shotgun (WGS) entry which is preliminary data.</text>
</comment>
<evidence type="ECO:0000313" key="3">
    <source>
        <dbReference type="Proteomes" id="UP001552299"/>
    </source>
</evidence>
<evidence type="ECO:0000256" key="1">
    <source>
        <dbReference type="SAM" id="MobiDB-lite"/>
    </source>
</evidence>
<reference evidence="2 3" key="1">
    <citation type="journal article" date="2024" name="Plant Biotechnol. J.">
        <title>Dendrobium thyrsiflorum genome and its molecular insights into genes involved in important horticultural traits.</title>
        <authorList>
            <person name="Chen B."/>
            <person name="Wang J.Y."/>
            <person name="Zheng P.J."/>
            <person name="Li K.L."/>
            <person name="Liang Y.M."/>
            <person name="Chen X.F."/>
            <person name="Zhang C."/>
            <person name="Zhao X."/>
            <person name="He X."/>
            <person name="Zhang G.Q."/>
            <person name="Liu Z.J."/>
            <person name="Xu Q."/>
        </authorList>
    </citation>
    <scope>NUCLEOTIDE SEQUENCE [LARGE SCALE GENOMIC DNA]</scope>
    <source>
        <strain evidence="2">GZMU011</strain>
    </source>
</reference>
<dbReference type="Proteomes" id="UP001552299">
    <property type="component" value="Unassembled WGS sequence"/>
</dbReference>
<organism evidence="2 3">
    <name type="scientific">Dendrobium thyrsiflorum</name>
    <name type="common">Pinecone-like raceme dendrobium</name>
    <name type="synonym">Orchid</name>
    <dbReference type="NCBI Taxonomy" id="117978"/>
    <lineage>
        <taxon>Eukaryota</taxon>
        <taxon>Viridiplantae</taxon>
        <taxon>Streptophyta</taxon>
        <taxon>Embryophyta</taxon>
        <taxon>Tracheophyta</taxon>
        <taxon>Spermatophyta</taxon>
        <taxon>Magnoliopsida</taxon>
        <taxon>Liliopsida</taxon>
        <taxon>Asparagales</taxon>
        <taxon>Orchidaceae</taxon>
        <taxon>Epidendroideae</taxon>
        <taxon>Malaxideae</taxon>
        <taxon>Dendrobiinae</taxon>
        <taxon>Dendrobium</taxon>
    </lineage>
</organism>
<evidence type="ECO:0000313" key="2">
    <source>
        <dbReference type="EMBL" id="KAL0927249.1"/>
    </source>
</evidence>
<accession>A0ABD0VQ09</accession>